<evidence type="ECO:0000256" key="2">
    <source>
        <dbReference type="ARBA" id="ARBA00022692"/>
    </source>
</evidence>
<evidence type="ECO:0000256" key="5">
    <source>
        <dbReference type="SAM" id="Phobius"/>
    </source>
</evidence>
<dbReference type="Proteomes" id="UP001501821">
    <property type="component" value="Unassembled WGS sequence"/>
</dbReference>
<organism evidence="7 8">
    <name type="scientific">Nocardioides panacisoli</name>
    <dbReference type="NCBI Taxonomy" id="627624"/>
    <lineage>
        <taxon>Bacteria</taxon>
        <taxon>Bacillati</taxon>
        <taxon>Actinomycetota</taxon>
        <taxon>Actinomycetes</taxon>
        <taxon>Propionibacteriales</taxon>
        <taxon>Nocardioidaceae</taxon>
        <taxon>Nocardioides</taxon>
    </lineage>
</organism>
<dbReference type="InterPro" id="IPR026841">
    <property type="entry name" value="Aur1/Ipt1"/>
</dbReference>
<evidence type="ECO:0000259" key="6">
    <source>
        <dbReference type="Pfam" id="PF14378"/>
    </source>
</evidence>
<comment type="caution">
    <text evidence="7">The sequence shown here is derived from an EMBL/GenBank/DDBJ whole genome shotgun (WGS) entry which is preliminary data.</text>
</comment>
<keyword evidence="2 5" id="KW-0812">Transmembrane</keyword>
<feature type="transmembrane region" description="Helical" evidence="5">
    <location>
        <begin position="99"/>
        <end position="117"/>
    </location>
</feature>
<keyword evidence="3 5" id="KW-1133">Transmembrane helix</keyword>
<evidence type="ECO:0000256" key="1">
    <source>
        <dbReference type="ARBA" id="ARBA00004141"/>
    </source>
</evidence>
<evidence type="ECO:0000256" key="4">
    <source>
        <dbReference type="ARBA" id="ARBA00023136"/>
    </source>
</evidence>
<comment type="subcellular location">
    <subcellularLocation>
        <location evidence="1">Membrane</location>
        <topology evidence="1">Multi-pass membrane protein</topology>
    </subcellularLocation>
</comment>
<proteinExistence type="predicted"/>
<dbReference type="EMBL" id="BAABAH010000002">
    <property type="protein sequence ID" value="GAA3806638.1"/>
    <property type="molecule type" value="Genomic_DNA"/>
</dbReference>
<evidence type="ECO:0000313" key="8">
    <source>
        <dbReference type="Proteomes" id="UP001501821"/>
    </source>
</evidence>
<dbReference type="PANTHER" id="PTHR31310:SF7">
    <property type="entry name" value="PA-PHOSPHATASE RELATED-FAMILY PROTEIN DDB_G0268928"/>
    <property type="match status" value="1"/>
</dbReference>
<feature type="domain" description="Inositolphosphotransferase Aur1/Ipt1" evidence="6">
    <location>
        <begin position="39"/>
        <end position="224"/>
    </location>
</feature>
<dbReference type="RefSeq" id="WP_344772417.1">
    <property type="nucleotide sequence ID" value="NZ_BAABAH010000002.1"/>
</dbReference>
<dbReference type="Pfam" id="PF14378">
    <property type="entry name" value="PAP2_3"/>
    <property type="match status" value="1"/>
</dbReference>
<feature type="transmembrane region" description="Helical" evidence="5">
    <location>
        <begin position="55"/>
        <end position="79"/>
    </location>
</feature>
<feature type="transmembrane region" description="Helical" evidence="5">
    <location>
        <begin position="212"/>
        <end position="232"/>
    </location>
</feature>
<gene>
    <name evidence="7" type="ORF">GCM10022242_07050</name>
</gene>
<dbReference type="CDD" id="cd03386">
    <property type="entry name" value="PAP2_Aur1_like"/>
    <property type="match status" value="1"/>
</dbReference>
<evidence type="ECO:0000313" key="7">
    <source>
        <dbReference type="EMBL" id="GAA3806638.1"/>
    </source>
</evidence>
<dbReference type="InterPro" id="IPR052185">
    <property type="entry name" value="IPC_Synthase-Related"/>
</dbReference>
<name>A0ABP7I590_9ACTN</name>
<evidence type="ECO:0000256" key="3">
    <source>
        <dbReference type="ARBA" id="ARBA00022989"/>
    </source>
</evidence>
<reference evidence="8" key="1">
    <citation type="journal article" date="2019" name="Int. J. Syst. Evol. Microbiol.">
        <title>The Global Catalogue of Microorganisms (GCM) 10K type strain sequencing project: providing services to taxonomists for standard genome sequencing and annotation.</title>
        <authorList>
            <consortium name="The Broad Institute Genomics Platform"/>
            <consortium name="The Broad Institute Genome Sequencing Center for Infectious Disease"/>
            <person name="Wu L."/>
            <person name="Ma J."/>
        </authorList>
    </citation>
    <scope>NUCLEOTIDE SEQUENCE [LARGE SCALE GENOMIC DNA]</scope>
    <source>
        <strain evidence="8">JCM 16953</strain>
    </source>
</reference>
<protein>
    <recommendedName>
        <fullName evidence="6">Inositolphosphotransferase Aur1/Ipt1 domain-containing protein</fullName>
    </recommendedName>
</protein>
<sequence>MPATALLELGVLVALFTAYNVIRAMQGTDVDAALDHAHSIVGAERWLFDHVERPLNHWLVTVTVLAVPACYFYAVFHYVATPFVLFRSWRIGGWVYRRGYWTIVLASAIALVVYARYPVAPPRLVPDLDSIDVMRRFADYGWWGEAASAPRAIGDATNQYAAMPSLHFGWSLWCGIQMWSFGARRWRIAAVVYPTLQVFVVIGTANHFALDVVGGAACVLVAIGVVWGVRVLGERPWRSDGRDLDRKAVQHGIPAGCVEQ</sequence>
<feature type="transmembrane region" description="Helical" evidence="5">
    <location>
        <begin position="186"/>
        <end position="206"/>
    </location>
</feature>
<keyword evidence="8" id="KW-1185">Reference proteome</keyword>
<feature type="transmembrane region" description="Helical" evidence="5">
    <location>
        <begin position="6"/>
        <end position="22"/>
    </location>
</feature>
<keyword evidence="4 5" id="KW-0472">Membrane</keyword>
<accession>A0ABP7I590</accession>
<dbReference type="PANTHER" id="PTHR31310">
    <property type="match status" value="1"/>
</dbReference>